<dbReference type="PROSITE" id="PS51257">
    <property type="entry name" value="PROKAR_LIPOPROTEIN"/>
    <property type="match status" value="1"/>
</dbReference>
<evidence type="ECO:0000256" key="1">
    <source>
        <dbReference type="ARBA" id="ARBA00004141"/>
    </source>
</evidence>
<evidence type="ECO:0000313" key="13">
    <source>
        <dbReference type="Proteomes" id="UP001634393"/>
    </source>
</evidence>
<evidence type="ECO:0000256" key="3">
    <source>
        <dbReference type="ARBA" id="ARBA00007282"/>
    </source>
</evidence>
<keyword evidence="9" id="KW-0012">Acyltransferase</keyword>
<feature type="domain" description="Wax synthase" evidence="11">
    <location>
        <begin position="202"/>
        <end position="289"/>
    </location>
</feature>
<evidence type="ECO:0000256" key="8">
    <source>
        <dbReference type="ARBA" id="ARBA00023136"/>
    </source>
</evidence>
<comment type="caution">
    <text evidence="12">The sequence shown here is derived from an EMBL/GenBank/DDBJ whole genome shotgun (WGS) entry which is preliminary data.</text>
</comment>
<dbReference type="InterPro" id="IPR044851">
    <property type="entry name" value="Wax_synthase"/>
</dbReference>
<reference evidence="12 13" key="1">
    <citation type="submission" date="2024-12" db="EMBL/GenBank/DDBJ databases">
        <title>The unique morphological basis and parallel evolutionary history of personate flowers in Penstemon.</title>
        <authorList>
            <person name="Depatie T.H."/>
            <person name="Wessinger C.A."/>
        </authorList>
    </citation>
    <scope>NUCLEOTIDE SEQUENCE [LARGE SCALE GENOMIC DNA]</scope>
    <source>
        <strain evidence="12">WTNN_2</strain>
        <tissue evidence="12">Leaf</tissue>
    </source>
</reference>
<evidence type="ECO:0000256" key="5">
    <source>
        <dbReference type="ARBA" id="ARBA00022692"/>
    </source>
</evidence>
<dbReference type="GO" id="GO:0016746">
    <property type="term" value="F:acyltransferase activity"/>
    <property type="evidence" value="ECO:0007669"/>
    <property type="project" value="UniProtKB-KW"/>
</dbReference>
<evidence type="ECO:0000256" key="2">
    <source>
        <dbReference type="ARBA" id="ARBA00005179"/>
    </source>
</evidence>
<organism evidence="12 13">
    <name type="scientific">Penstemon smallii</name>
    <dbReference type="NCBI Taxonomy" id="265156"/>
    <lineage>
        <taxon>Eukaryota</taxon>
        <taxon>Viridiplantae</taxon>
        <taxon>Streptophyta</taxon>
        <taxon>Embryophyta</taxon>
        <taxon>Tracheophyta</taxon>
        <taxon>Spermatophyta</taxon>
        <taxon>Magnoliopsida</taxon>
        <taxon>eudicotyledons</taxon>
        <taxon>Gunneridae</taxon>
        <taxon>Pentapetalae</taxon>
        <taxon>asterids</taxon>
        <taxon>lamiids</taxon>
        <taxon>Lamiales</taxon>
        <taxon>Plantaginaceae</taxon>
        <taxon>Cheloneae</taxon>
        <taxon>Penstemon</taxon>
    </lineage>
</organism>
<evidence type="ECO:0000256" key="9">
    <source>
        <dbReference type="ARBA" id="ARBA00023315"/>
    </source>
</evidence>
<accession>A0ABD3UN37</accession>
<comment type="subcellular location">
    <subcellularLocation>
        <location evidence="1">Membrane</location>
        <topology evidence="1">Multi-pass membrane protein</topology>
    </subcellularLocation>
</comment>
<name>A0ABD3UN37_9LAMI</name>
<evidence type="ECO:0000259" key="11">
    <source>
        <dbReference type="Pfam" id="PF13813"/>
    </source>
</evidence>
<keyword evidence="7" id="KW-0443">Lipid metabolism</keyword>
<comment type="similarity">
    <text evidence="3">Belongs to the wax synthase family.</text>
</comment>
<evidence type="ECO:0000313" key="12">
    <source>
        <dbReference type="EMBL" id="KAL3850924.1"/>
    </source>
</evidence>
<feature type="transmembrane region" description="Helical" evidence="10">
    <location>
        <begin position="169"/>
        <end position="197"/>
    </location>
</feature>
<feature type="transmembrane region" description="Helical" evidence="10">
    <location>
        <begin position="130"/>
        <end position="157"/>
    </location>
</feature>
<dbReference type="GO" id="GO:0006629">
    <property type="term" value="P:lipid metabolic process"/>
    <property type="evidence" value="ECO:0007669"/>
    <property type="project" value="UniProtKB-KW"/>
</dbReference>
<feature type="transmembrane region" description="Helical" evidence="10">
    <location>
        <begin position="250"/>
        <end position="274"/>
    </location>
</feature>
<protein>
    <recommendedName>
        <fullName evidence="11">Wax synthase domain-containing protein</fullName>
    </recommendedName>
</protein>
<evidence type="ECO:0000256" key="7">
    <source>
        <dbReference type="ARBA" id="ARBA00023098"/>
    </source>
</evidence>
<feature type="transmembrane region" description="Helical" evidence="10">
    <location>
        <begin position="12"/>
        <end position="31"/>
    </location>
</feature>
<evidence type="ECO:0000256" key="4">
    <source>
        <dbReference type="ARBA" id="ARBA00022679"/>
    </source>
</evidence>
<dbReference type="Pfam" id="PF13813">
    <property type="entry name" value="MBOAT_2"/>
    <property type="match status" value="1"/>
</dbReference>
<feature type="transmembrane region" description="Helical" evidence="10">
    <location>
        <begin position="63"/>
        <end position="84"/>
    </location>
</feature>
<dbReference type="PANTHER" id="PTHR31595:SF57">
    <property type="entry name" value="OS04G0481900 PROTEIN"/>
    <property type="match status" value="1"/>
</dbReference>
<keyword evidence="5 10" id="KW-0812">Transmembrane</keyword>
<dbReference type="AlphaFoldDB" id="A0ABD3UN37"/>
<dbReference type="InterPro" id="IPR032805">
    <property type="entry name" value="Wax_synthase_dom"/>
</dbReference>
<gene>
    <name evidence="12" type="ORF">ACJIZ3_012806</name>
</gene>
<dbReference type="EMBL" id="JBJXBP010000001">
    <property type="protein sequence ID" value="KAL3850924.1"/>
    <property type="molecule type" value="Genomic_DNA"/>
</dbReference>
<keyword evidence="13" id="KW-1185">Reference proteome</keyword>
<keyword evidence="6 10" id="KW-1133">Transmembrane helix</keyword>
<dbReference type="GO" id="GO:0016020">
    <property type="term" value="C:membrane"/>
    <property type="evidence" value="ECO:0007669"/>
    <property type="project" value="UniProtKB-SubCell"/>
</dbReference>
<proteinExistence type="inferred from homology"/>
<evidence type="ECO:0000256" key="6">
    <source>
        <dbReference type="ARBA" id="ARBA00022989"/>
    </source>
</evidence>
<evidence type="ECO:0000256" key="10">
    <source>
        <dbReference type="SAM" id="Phobius"/>
    </source>
</evidence>
<comment type="pathway">
    <text evidence="2">Secondary metabolite biosynthesis.</text>
</comment>
<keyword evidence="4" id="KW-0808">Transferase</keyword>
<feature type="transmembrane region" description="Helical" evidence="10">
    <location>
        <begin position="37"/>
        <end position="56"/>
    </location>
</feature>
<dbReference type="Proteomes" id="UP001634393">
    <property type="component" value="Unassembled WGS sequence"/>
</dbReference>
<keyword evidence="8 10" id="KW-0472">Membrane</keyword>
<dbReference type="PANTHER" id="PTHR31595">
    <property type="entry name" value="LONG-CHAIN-ALCOHOL O-FATTY-ACYLTRANSFERASE 3-RELATED"/>
    <property type="match status" value="1"/>
</dbReference>
<feature type="transmembrane region" description="Helical" evidence="10">
    <location>
        <begin position="309"/>
        <end position="334"/>
    </location>
</feature>
<sequence length="379" mass="43977">MDREIIEAEIRNFIMVWSSILISACYCYIITKFVPKGTIRFFTFLPVLCLFLILPLKLNFINLVCPTSFFISWLASFKLLLLVFEHGPLSNPSLSVFDFVLLCCLPIMLKKPASPNSSSTIKEEKRLHKFVIDVYFAMRPLLHFAEKGLVLISLIVFLTYYKDIFPREIVIFLVCICLYIAMDVIQGVIAVICQVLLQTELEPAFNYPYHSTSLKDFWSHRWNRVAGITLRSTVFEPIFRYSYMALGQKWASILAVVGTFLVSALMHEIMFYYLCGVVRPARGTTLFFFIHGLLLIVESKLKRKIEGKWQTIVGPLIFGFVIWTFIWLCMWELLLEYDLVNRGLEEYAAVVAFAWDLGMDWRNVAYNLCKIFIPTAQSW</sequence>